<protein>
    <submittedName>
        <fullName evidence="2">Uncharacterized protein</fullName>
    </submittedName>
</protein>
<feature type="compositionally biased region" description="Polar residues" evidence="1">
    <location>
        <begin position="35"/>
        <end position="46"/>
    </location>
</feature>
<sequence>MVLKDESGTIDVEPAQFAHGRLPIRKEEGPILQRPRTTSSWGSTRQIIDPSAPQA</sequence>
<accession>I4ELS0</accession>
<name>I4ELS0_9BACT</name>
<dbReference type="Proteomes" id="UP000004221">
    <property type="component" value="Unassembled WGS sequence"/>
</dbReference>
<proteinExistence type="predicted"/>
<reference evidence="2 3" key="1">
    <citation type="journal article" date="2012" name="ISME J.">
        <title>Nitrification expanded: discovery, physiology and genomics of a nitrite-oxidizing bacterium from the phylum Chloroflexi.</title>
        <authorList>
            <person name="Sorokin D.Y."/>
            <person name="Lucker S."/>
            <person name="Vejmelkova D."/>
            <person name="Kostrikina N.A."/>
            <person name="Kleerebezem R."/>
            <person name="Rijpstra W.I."/>
            <person name="Damste J.S."/>
            <person name="Le Paslier D."/>
            <person name="Muyzer G."/>
            <person name="Wagner M."/>
            <person name="van Loosdrecht M.C."/>
            <person name="Daims H."/>
        </authorList>
    </citation>
    <scope>NUCLEOTIDE SEQUENCE [LARGE SCALE GENOMIC DNA]</scope>
    <source>
        <strain evidence="3">none</strain>
    </source>
</reference>
<evidence type="ECO:0000313" key="2">
    <source>
        <dbReference type="EMBL" id="CCF85632.1"/>
    </source>
</evidence>
<comment type="caution">
    <text evidence="2">The sequence shown here is derived from an EMBL/GenBank/DDBJ whole genome shotgun (WGS) entry which is preliminary data.</text>
</comment>
<gene>
    <name evidence="2" type="ORF">NITHO_5270001</name>
</gene>
<evidence type="ECO:0000313" key="3">
    <source>
        <dbReference type="Proteomes" id="UP000004221"/>
    </source>
</evidence>
<feature type="region of interest" description="Disordered" evidence="1">
    <location>
        <begin position="22"/>
        <end position="55"/>
    </location>
</feature>
<dbReference type="EMBL" id="CAGS01000476">
    <property type="protein sequence ID" value="CCF85632.1"/>
    <property type="molecule type" value="Genomic_DNA"/>
</dbReference>
<organism evidence="2 3">
    <name type="scientific">Nitrolancea hollandica Lb</name>
    <dbReference type="NCBI Taxonomy" id="1129897"/>
    <lineage>
        <taxon>Bacteria</taxon>
        <taxon>Pseudomonadati</taxon>
        <taxon>Thermomicrobiota</taxon>
        <taxon>Thermomicrobia</taxon>
        <taxon>Sphaerobacterales</taxon>
        <taxon>Sphaerobacterineae</taxon>
        <taxon>Sphaerobacteraceae</taxon>
        <taxon>Nitrolancea</taxon>
    </lineage>
</organism>
<evidence type="ECO:0000256" key="1">
    <source>
        <dbReference type="SAM" id="MobiDB-lite"/>
    </source>
</evidence>
<keyword evidence="3" id="KW-1185">Reference proteome</keyword>
<dbReference type="AlphaFoldDB" id="I4ELS0"/>